<name>A0ACB9MM66_9MYRT</name>
<sequence>MEAEEGGRVRELIEKATDTTDPGVDPRLLKAIKAEVRYSDPELRLAAQTLMSLMKRNHSQVRYISLLIIDELFMRSKLFRDLIVENLDQLLILSIGFRRNMPLPAPKAVASRLHSTAIEFLEKWSTTFGVHYRKLRLGFDYCKNNLRLQFPDVQGNAARVRQERREREMRTREILLRKFEGLKANFSTMKEEVRSTVNEIEECLTIARAKEEAEVQPLPNDEDLADFQSRELLQLRLASLKEGKRVHENTENKVIFDALRESYRLLVSKHLASVQEWIAVAVRVDLTDNHLRNSIMKELIDIQNNIRMVKKNCEEIVPSLESSAGHIDDEEEDIWEVGKIEAVDRASVASREQAEEPSIPSMSGVKDDPTPPNIEKSSINGTLIESADVKDSLRDKLLAEAPVVNWGPHLNSWGSTSDVLANHRGLELESHWGRVDYDAVIPAQKIAELNVQATLYKEERVTSKPCNAPLKNGGLCQRRDLRVCPFHGTIVPRDSCGNPIYPESMEIDQSRPPEIDLVKQLAEQAVKNVRTHDHEELERRINDKKLLKRAKLARVREHNEAVLREAALASTSASAAVGADPDISISERVSARNKKETLASMLRKKETAKDRLGQRLLNARATEASVSQLTSDADACYREAFPNQW</sequence>
<dbReference type="Proteomes" id="UP001057402">
    <property type="component" value="Chromosome 9"/>
</dbReference>
<proteinExistence type="predicted"/>
<dbReference type="EMBL" id="CM042888">
    <property type="protein sequence ID" value="KAI4325161.1"/>
    <property type="molecule type" value="Genomic_DNA"/>
</dbReference>
<accession>A0ACB9MM66</accession>
<organism evidence="1 2">
    <name type="scientific">Melastoma candidum</name>
    <dbReference type="NCBI Taxonomy" id="119954"/>
    <lineage>
        <taxon>Eukaryota</taxon>
        <taxon>Viridiplantae</taxon>
        <taxon>Streptophyta</taxon>
        <taxon>Embryophyta</taxon>
        <taxon>Tracheophyta</taxon>
        <taxon>Spermatophyta</taxon>
        <taxon>Magnoliopsida</taxon>
        <taxon>eudicotyledons</taxon>
        <taxon>Gunneridae</taxon>
        <taxon>Pentapetalae</taxon>
        <taxon>rosids</taxon>
        <taxon>malvids</taxon>
        <taxon>Myrtales</taxon>
        <taxon>Melastomataceae</taxon>
        <taxon>Melastomatoideae</taxon>
        <taxon>Melastomateae</taxon>
        <taxon>Melastoma</taxon>
    </lineage>
</organism>
<protein>
    <submittedName>
        <fullName evidence="1">Uncharacterized protein</fullName>
    </submittedName>
</protein>
<comment type="caution">
    <text evidence="1">The sequence shown here is derived from an EMBL/GenBank/DDBJ whole genome shotgun (WGS) entry which is preliminary data.</text>
</comment>
<evidence type="ECO:0000313" key="1">
    <source>
        <dbReference type="EMBL" id="KAI4325161.1"/>
    </source>
</evidence>
<gene>
    <name evidence="1" type="ORF">MLD38_030581</name>
</gene>
<keyword evidence="2" id="KW-1185">Reference proteome</keyword>
<reference evidence="2" key="1">
    <citation type="journal article" date="2023" name="Front. Plant Sci.">
        <title>Chromosomal-level genome assembly of Melastoma candidum provides insights into trichome evolution.</title>
        <authorList>
            <person name="Zhong Y."/>
            <person name="Wu W."/>
            <person name="Sun C."/>
            <person name="Zou P."/>
            <person name="Liu Y."/>
            <person name="Dai S."/>
            <person name="Zhou R."/>
        </authorList>
    </citation>
    <scope>NUCLEOTIDE SEQUENCE [LARGE SCALE GENOMIC DNA]</scope>
</reference>
<evidence type="ECO:0000313" key="2">
    <source>
        <dbReference type="Proteomes" id="UP001057402"/>
    </source>
</evidence>